<dbReference type="Gene3D" id="1.10.260.40">
    <property type="entry name" value="lambda repressor-like DNA-binding domains"/>
    <property type="match status" value="1"/>
</dbReference>
<feature type="domain" description="HTH cro/C1-type" evidence="2">
    <location>
        <begin position="7"/>
        <end position="61"/>
    </location>
</feature>
<name>A0A5C5SGY4_9STRE</name>
<dbReference type="GO" id="GO:0003677">
    <property type="term" value="F:DNA binding"/>
    <property type="evidence" value="ECO:0007669"/>
    <property type="project" value="UniProtKB-KW"/>
</dbReference>
<dbReference type="SUPFAM" id="SSF47413">
    <property type="entry name" value="lambda repressor-like DNA-binding domains"/>
    <property type="match status" value="1"/>
</dbReference>
<dbReference type="PANTHER" id="PTHR46558:SF11">
    <property type="entry name" value="HTH-TYPE TRANSCRIPTIONAL REGULATOR XRE"/>
    <property type="match status" value="1"/>
</dbReference>
<dbReference type="InterPro" id="IPR010982">
    <property type="entry name" value="Lambda_DNA-bd_dom_sf"/>
</dbReference>
<dbReference type="Proteomes" id="UP000317430">
    <property type="component" value="Unassembled WGS sequence"/>
</dbReference>
<protein>
    <submittedName>
        <fullName evidence="3">Helix-turn-helix transcriptional regulator</fullName>
    </submittedName>
</protein>
<dbReference type="InterPro" id="IPR001387">
    <property type="entry name" value="Cro/C1-type_HTH"/>
</dbReference>
<sequence>MKDKVTLKILRIQAGLTQEQVAEKLEIAPSTWSKWENGKSYPDVPQIGKIEELFNITYADIKFLINNTVKACLK</sequence>
<dbReference type="SMART" id="SM00530">
    <property type="entry name" value="HTH_XRE"/>
    <property type="match status" value="1"/>
</dbReference>
<evidence type="ECO:0000313" key="3">
    <source>
        <dbReference type="EMBL" id="TWS99171.1"/>
    </source>
</evidence>
<evidence type="ECO:0000256" key="1">
    <source>
        <dbReference type="ARBA" id="ARBA00023125"/>
    </source>
</evidence>
<dbReference type="PROSITE" id="PS50943">
    <property type="entry name" value="HTH_CROC1"/>
    <property type="match status" value="1"/>
</dbReference>
<dbReference type="AlphaFoldDB" id="A0A5C5SGY4"/>
<dbReference type="CDD" id="cd00093">
    <property type="entry name" value="HTH_XRE"/>
    <property type="match status" value="1"/>
</dbReference>
<dbReference type="Pfam" id="PF01381">
    <property type="entry name" value="HTH_3"/>
    <property type="match status" value="1"/>
</dbReference>
<keyword evidence="4" id="KW-1185">Reference proteome</keyword>
<keyword evidence="1" id="KW-0238">DNA-binding</keyword>
<proteinExistence type="predicted"/>
<reference evidence="3 4" key="1">
    <citation type="submission" date="2019-08" db="EMBL/GenBank/DDBJ databases">
        <authorList>
            <person name="Lei W."/>
        </authorList>
    </citation>
    <scope>NUCLEOTIDE SEQUENCE [LARGE SCALE GENOMIC DNA]</scope>
    <source>
        <strain evidence="3 4">CCUG 66496</strain>
    </source>
</reference>
<evidence type="ECO:0000259" key="2">
    <source>
        <dbReference type="PROSITE" id="PS50943"/>
    </source>
</evidence>
<comment type="caution">
    <text evidence="3">The sequence shown here is derived from an EMBL/GenBank/DDBJ whole genome shotgun (WGS) entry which is preliminary data.</text>
</comment>
<accession>A0A5C5SGY4</accession>
<dbReference type="PANTHER" id="PTHR46558">
    <property type="entry name" value="TRACRIPTIONAL REGULATORY PROTEIN-RELATED-RELATED"/>
    <property type="match status" value="1"/>
</dbReference>
<organism evidence="3 4">
    <name type="scientific">Streptococcus cuniculipharyngis</name>
    <dbReference type="NCBI Taxonomy" id="1562651"/>
    <lineage>
        <taxon>Bacteria</taxon>
        <taxon>Bacillati</taxon>
        <taxon>Bacillota</taxon>
        <taxon>Bacilli</taxon>
        <taxon>Lactobacillales</taxon>
        <taxon>Streptococcaceae</taxon>
        <taxon>Streptococcus</taxon>
    </lineage>
</organism>
<gene>
    <name evidence="3" type="ORF">FRX57_02955</name>
</gene>
<dbReference type="RefSeq" id="WP_146566471.1">
    <property type="nucleotide sequence ID" value="NZ_VOHL01000001.1"/>
</dbReference>
<dbReference type="EMBL" id="VOHL01000001">
    <property type="protein sequence ID" value="TWS99171.1"/>
    <property type="molecule type" value="Genomic_DNA"/>
</dbReference>
<dbReference type="OrthoDB" id="4427456at2"/>
<evidence type="ECO:0000313" key="4">
    <source>
        <dbReference type="Proteomes" id="UP000317430"/>
    </source>
</evidence>